<name>A0ABY3XBI1_9GAMM</name>
<protein>
    <submittedName>
        <fullName evidence="2">DUF2846 domain-containing protein</fullName>
    </submittedName>
</protein>
<evidence type="ECO:0000313" key="3">
    <source>
        <dbReference type="Proteomes" id="UP000829194"/>
    </source>
</evidence>
<keyword evidence="3" id="KW-1185">Reference proteome</keyword>
<proteinExistence type="predicted"/>
<keyword evidence="1" id="KW-0812">Transmembrane</keyword>
<dbReference type="RefSeq" id="WP_148649031.1">
    <property type="nucleotide sequence ID" value="NZ_CP011131.1"/>
</dbReference>
<accession>A0ABY3XBI1</accession>
<organism evidence="2 3">
    <name type="scientific">Lysobacter gummosus</name>
    <dbReference type="NCBI Taxonomy" id="262324"/>
    <lineage>
        <taxon>Bacteria</taxon>
        <taxon>Pseudomonadati</taxon>
        <taxon>Pseudomonadota</taxon>
        <taxon>Gammaproteobacteria</taxon>
        <taxon>Lysobacterales</taxon>
        <taxon>Lysobacteraceae</taxon>
        <taxon>Lysobacter</taxon>
    </lineage>
</organism>
<evidence type="ECO:0000313" key="2">
    <source>
        <dbReference type="EMBL" id="UNP28796.1"/>
    </source>
</evidence>
<dbReference type="EMBL" id="CP093547">
    <property type="protein sequence ID" value="UNP28796.1"/>
    <property type="molecule type" value="Genomic_DNA"/>
</dbReference>
<gene>
    <name evidence="2" type="ORF">MOV92_20305</name>
</gene>
<keyword evidence="1" id="KW-0472">Membrane</keyword>
<keyword evidence="1" id="KW-1133">Transmembrane helix</keyword>
<evidence type="ECO:0000256" key="1">
    <source>
        <dbReference type="SAM" id="Phobius"/>
    </source>
</evidence>
<dbReference type="Proteomes" id="UP000829194">
    <property type="component" value="Chromosome"/>
</dbReference>
<feature type="transmembrane region" description="Helical" evidence="1">
    <location>
        <begin position="35"/>
        <end position="52"/>
    </location>
</feature>
<sequence>MRARPASRGISCAGGAHKISVSRPATVIQGESMRCVLYCAVLAVALFPFGHAKAQMPMIINDAIAATVSSERAAVKIDPAPEGQAQIVFYRKRPFFGNKEIFALSEGGNEFAQLRFGQYAVHVIEPGTRQFALAAGGEALELQAQAGQTYYVEGELVKAEGGKRQSLKRVDEDQFRKVSFQLMKLETKAAE</sequence>
<reference evidence="2 3" key="1">
    <citation type="submission" date="2022-03" db="EMBL/GenBank/DDBJ databases">
        <title>Complete genome sequence of Lysobacter capsici VKM B-2533 and Lysobacter gummosus 10.1.1, promising sources of lytic agents.</title>
        <authorList>
            <person name="Tarlachkov S.V."/>
            <person name="Kudryakova I.V."/>
            <person name="Afoshin A.S."/>
            <person name="Leontyevskaya E.A."/>
            <person name="Leontyevskaya N.V."/>
        </authorList>
    </citation>
    <scope>NUCLEOTIDE SEQUENCE [LARGE SCALE GENOMIC DNA]</scope>
    <source>
        <strain evidence="2 3">10.1.1</strain>
    </source>
</reference>